<reference evidence="2 3" key="1">
    <citation type="submission" date="2024-02" db="EMBL/GenBank/DDBJ databases">
        <title>De novo assembly and annotation of 12 fungi associated with fruit tree decline syndrome in Ontario, Canada.</title>
        <authorList>
            <person name="Sulman M."/>
            <person name="Ellouze W."/>
            <person name="Ilyukhin E."/>
        </authorList>
    </citation>
    <scope>NUCLEOTIDE SEQUENCE [LARGE SCALE GENOMIC DNA]</scope>
    <source>
        <strain evidence="2 3">M11/M66-122</strain>
    </source>
</reference>
<keyword evidence="3" id="KW-1185">Reference proteome</keyword>
<gene>
    <name evidence="2" type="ORF">SLS62_004321</name>
</gene>
<accession>A0AAN9V559</accession>
<dbReference type="Proteomes" id="UP001320420">
    <property type="component" value="Unassembled WGS sequence"/>
</dbReference>
<name>A0AAN9V559_9PEZI</name>
<proteinExistence type="predicted"/>
<evidence type="ECO:0000256" key="1">
    <source>
        <dbReference type="SAM" id="SignalP"/>
    </source>
</evidence>
<sequence>MQFTITALTAAAAMTMTMAGLSAAAPATLEERFASGACGIHVNQWQKNENGVGGQYQFEVVIRDALSNIVGGTSKGDRLSIADLSSASLPSALPYQLVISVGAVDSDPVQFSYAGQTWSSSRGCSTGAYDSGKRQMDCGFTC</sequence>
<organism evidence="2 3">
    <name type="scientific">Diatrype stigma</name>
    <dbReference type="NCBI Taxonomy" id="117547"/>
    <lineage>
        <taxon>Eukaryota</taxon>
        <taxon>Fungi</taxon>
        <taxon>Dikarya</taxon>
        <taxon>Ascomycota</taxon>
        <taxon>Pezizomycotina</taxon>
        <taxon>Sordariomycetes</taxon>
        <taxon>Xylariomycetidae</taxon>
        <taxon>Xylariales</taxon>
        <taxon>Diatrypaceae</taxon>
        <taxon>Diatrype</taxon>
    </lineage>
</organism>
<feature type="signal peptide" evidence="1">
    <location>
        <begin position="1"/>
        <end position="24"/>
    </location>
</feature>
<comment type="caution">
    <text evidence="2">The sequence shown here is derived from an EMBL/GenBank/DDBJ whole genome shotgun (WGS) entry which is preliminary data.</text>
</comment>
<feature type="chain" id="PRO_5042884292" evidence="1">
    <location>
        <begin position="25"/>
        <end position="142"/>
    </location>
</feature>
<dbReference type="AlphaFoldDB" id="A0AAN9V559"/>
<evidence type="ECO:0000313" key="2">
    <source>
        <dbReference type="EMBL" id="KAK7753698.1"/>
    </source>
</evidence>
<dbReference type="EMBL" id="JAKJXP020000026">
    <property type="protein sequence ID" value="KAK7753698.1"/>
    <property type="molecule type" value="Genomic_DNA"/>
</dbReference>
<protein>
    <submittedName>
        <fullName evidence="2">Uncharacterized protein</fullName>
    </submittedName>
</protein>
<keyword evidence="1" id="KW-0732">Signal</keyword>
<evidence type="ECO:0000313" key="3">
    <source>
        <dbReference type="Proteomes" id="UP001320420"/>
    </source>
</evidence>